<name>A0A512E4I5_9PROT</name>
<sequence>MTGNDDFLVVLPVIKRLRDEAETLRAHDQTALENLEELGEQLRRIVTVLTESGLRA</sequence>
<dbReference type="AlphaFoldDB" id="A0A512E4I5"/>
<dbReference type="EMBL" id="BJYZ01000109">
    <property type="protein sequence ID" value="GEO43622.1"/>
    <property type="molecule type" value="Genomic_DNA"/>
</dbReference>
<evidence type="ECO:0000313" key="1">
    <source>
        <dbReference type="EMBL" id="GEO43622.1"/>
    </source>
</evidence>
<dbReference type="Proteomes" id="UP000321523">
    <property type="component" value="Unassembled WGS sequence"/>
</dbReference>
<comment type="caution">
    <text evidence="1">The sequence shown here is derived from an EMBL/GenBank/DDBJ whole genome shotgun (WGS) entry which is preliminary data.</text>
</comment>
<proteinExistence type="predicted"/>
<evidence type="ECO:0000313" key="2">
    <source>
        <dbReference type="Proteomes" id="UP000321523"/>
    </source>
</evidence>
<organism evidence="1 2">
    <name type="scientific">Skermanella aerolata</name>
    <dbReference type="NCBI Taxonomy" id="393310"/>
    <lineage>
        <taxon>Bacteria</taxon>
        <taxon>Pseudomonadati</taxon>
        <taxon>Pseudomonadota</taxon>
        <taxon>Alphaproteobacteria</taxon>
        <taxon>Rhodospirillales</taxon>
        <taxon>Azospirillaceae</taxon>
        <taxon>Skermanella</taxon>
    </lineage>
</organism>
<gene>
    <name evidence="1" type="ORF">SAE02_77700</name>
</gene>
<reference evidence="1 2" key="1">
    <citation type="submission" date="2019-07" db="EMBL/GenBank/DDBJ databases">
        <title>Whole genome shotgun sequence of Skermanella aerolata NBRC 106429.</title>
        <authorList>
            <person name="Hosoyama A."/>
            <person name="Uohara A."/>
            <person name="Ohji S."/>
            <person name="Ichikawa N."/>
        </authorList>
    </citation>
    <scope>NUCLEOTIDE SEQUENCE [LARGE SCALE GENOMIC DNA]</scope>
    <source>
        <strain evidence="1 2">NBRC 106429</strain>
    </source>
</reference>
<protein>
    <submittedName>
        <fullName evidence="1">Uncharacterized protein</fullName>
    </submittedName>
</protein>
<accession>A0A512E4I5</accession>
<keyword evidence="2" id="KW-1185">Reference proteome</keyword>
<dbReference type="RefSeq" id="WP_157599395.1">
    <property type="nucleotide sequence ID" value="NZ_BJYZ01000109.1"/>
</dbReference>